<dbReference type="RefSeq" id="WP_095989796.1">
    <property type="nucleotide sequence ID" value="NZ_CP022098.1"/>
</dbReference>
<dbReference type="EC" id="2.7.13.3" evidence="2"/>
<reference evidence="5 6" key="1">
    <citation type="submission" date="2017-06" db="EMBL/GenBank/DDBJ databases">
        <title>Sequencing and comparative analysis of myxobacterial genomes.</title>
        <authorList>
            <person name="Rupp O."/>
            <person name="Goesmann A."/>
            <person name="Sogaard-Andersen L."/>
        </authorList>
    </citation>
    <scope>NUCLEOTIDE SEQUENCE [LARGE SCALE GENOMIC DNA]</scope>
    <source>
        <strain evidence="5 6">DSM 52655</strain>
    </source>
</reference>
<dbReference type="KEGG" id="cfus:CYFUS_007686"/>
<evidence type="ECO:0000256" key="2">
    <source>
        <dbReference type="ARBA" id="ARBA00012438"/>
    </source>
</evidence>
<evidence type="ECO:0000259" key="4">
    <source>
        <dbReference type="PROSITE" id="PS50109"/>
    </source>
</evidence>
<feature type="transmembrane region" description="Helical" evidence="3">
    <location>
        <begin position="107"/>
        <end position="134"/>
    </location>
</feature>
<dbReference type="Proteomes" id="UP000217257">
    <property type="component" value="Chromosome"/>
</dbReference>
<dbReference type="InterPro" id="IPR050640">
    <property type="entry name" value="Bact_2-comp_sensor_kinase"/>
</dbReference>
<gene>
    <name evidence="5" type="ORF">CYFUS_007686</name>
</gene>
<dbReference type="PANTHER" id="PTHR34220:SF7">
    <property type="entry name" value="SENSOR HISTIDINE KINASE YPDA"/>
    <property type="match status" value="1"/>
</dbReference>
<evidence type="ECO:0000313" key="6">
    <source>
        <dbReference type="Proteomes" id="UP000217257"/>
    </source>
</evidence>
<organism evidence="5 6">
    <name type="scientific">Cystobacter fuscus</name>
    <dbReference type="NCBI Taxonomy" id="43"/>
    <lineage>
        <taxon>Bacteria</taxon>
        <taxon>Pseudomonadati</taxon>
        <taxon>Myxococcota</taxon>
        <taxon>Myxococcia</taxon>
        <taxon>Myxococcales</taxon>
        <taxon>Cystobacterineae</taxon>
        <taxon>Archangiaceae</taxon>
        <taxon>Cystobacter</taxon>
    </lineage>
</organism>
<protein>
    <recommendedName>
        <fullName evidence="2">histidine kinase</fullName>
        <ecNumber evidence="2">2.7.13.3</ecNumber>
    </recommendedName>
</protein>
<dbReference type="SUPFAM" id="SSF55874">
    <property type="entry name" value="ATPase domain of HSP90 chaperone/DNA topoisomerase II/histidine kinase"/>
    <property type="match status" value="1"/>
</dbReference>
<feature type="domain" description="Histidine kinase" evidence="4">
    <location>
        <begin position="288"/>
        <end position="382"/>
    </location>
</feature>
<keyword evidence="3" id="KW-0472">Membrane</keyword>
<keyword evidence="3" id="KW-0812">Transmembrane</keyword>
<feature type="transmembrane region" description="Helical" evidence="3">
    <location>
        <begin position="26"/>
        <end position="48"/>
    </location>
</feature>
<dbReference type="Gene3D" id="3.30.565.10">
    <property type="entry name" value="Histidine kinase-like ATPase, C-terminal domain"/>
    <property type="match status" value="1"/>
</dbReference>
<dbReference type="InterPro" id="IPR010559">
    <property type="entry name" value="Sig_transdc_His_kin_internal"/>
</dbReference>
<feature type="transmembrane region" description="Helical" evidence="3">
    <location>
        <begin position="68"/>
        <end position="86"/>
    </location>
</feature>
<sequence length="390" mass="43276">MEATPTRQPALESRPWRWPVLRAREALALLGFGVAVGLWLGSTVWLTMRADGSTVPWTRPFLWELTGALAAFPLLPMVQTAILNAPSPRASGRSRGAAWGRFLGIHLGTWLLYTSLHILLMVGSRNLLYALLGWGSYDYGHLGFRVPMEAQKDLIVYVLAYAGLTVYAAWKERQENALREARLEGQLKAAQLRTLMGQLNPHFLFNALNTISSVMYEDLAKTDRLLSDLGLLLRESLERGTGPTWPLADERKHTERFLALMQARFGERLRVRWELEPGLEPLPVPRFALQLLVENALKHNQEQLTGLEVRLRAWSEGGALLLEVEDTGRGLARPSLATHGAGLGLTGLRQALELLHGPEGHLELGAGPEGGARVRIRVPVTRARSEEALP</sequence>
<dbReference type="EMBL" id="CP022098">
    <property type="protein sequence ID" value="ATB42209.1"/>
    <property type="molecule type" value="Genomic_DNA"/>
</dbReference>
<dbReference type="GO" id="GO:0016020">
    <property type="term" value="C:membrane"/>
    <property type="evidence" value="ECO:0007669"/>
    <property type="project" value="InterPro"/>
</dbReference>
<evidence type="ECO:0000313" key="5">
    <source>
        <dbReference type="EMBL" id="ATB42209.1"/>
    </source>
</evidence>
<dbReference type="InterPro" id="IPR004358">
    <property type="entry name" value="Sig_transdc_His_kin-like_C"/>
</dbReference>
<dbReference type="InterPro" id="IPR003594">
    <property type="entry name" value="HATPase_dom"/>
</dbReference>
<comment type="catalytic activity">
    <reaction evidence="1">
        <text>ATP + protein L-histidine = ADP + protein N-phospho-L-histidine.</text>
        <dbReference type="EC" id="2.7.13.3"/>
    </reaction>
</comment>
<dbReference type="Pfam" id="PF06580">
    <property type="entry name" value="His_kinase"/>
    <property type="match status" value="1"/>
</dbReference>
<dbReference type="InterPro" id="IPR005467">
    <property type="entry name" value="His_kinase_dom"/>
</dbReference>
<dbReference type="PROSITE" id="PS50109">
    <property type="entry name" value="HIS_KIN"/>
    <property type="match status" value="1"/>
</dbReference>
<keyword evidence="5" id="KW-0808">Transferase</keyword>
<dbReference type="InterPro" id="IPR036890">
    <property type="entry name" value="HATPase_C_sf"/>
</dbReference>
<keyword evidence="3" id="KW-1133">Transmembrane helix</keyword>
<evidence type="ECO:0000256" key="3">
    <source>
        <dbReference type="SAM" id="Phobius"/>
    </source>
</evidence>
<evidence type="ECO:0000256" key="1">
    <source>
        <dbReference type="ARBA" id="ARBA00000085"/>
    </source>
</evidence>
<dbReference type="AlphaFoldDB" id="A0A250JE97"/>
<accession>A0A250JE97</accession>
<dbReference type="PANTHER" id="PTHR34220">
    <property type="entry name" value="SENSOR HISTIDINE KINASE YPDA"/>
    <property type="match status" value="1"/>
</dbReference>
<dbReference type="Pfam" id="PF02518">
    <property type="entry name" value="HATPase_c"/>
    <property type="match status" value="1"/>
</dbReference>
<name>A0A250JE97_9BACT</name>
<dbReference type="PRINTS" id="PR00344">
    <property type="entry name" value="BCTRLSENSOR"/>
</dbReference>
<dbReference type="SMART" id="SM00387">
    <property type="entry name" value="HATPase_c"/>
    <property type="match status" value="1"/>
</dbReference>
<proteinExistence type="predicted"/>
<keyword evidence="5" id="KW-0418">Kinase</keyword>
<dbReference type="GO" id="GO:0000155">
    <property type="term" value="F:phosphorelay sensor kinase activity"/>
    <property type="evidence" value="ECO:0007669"/>
    <property type="project" value="InterPro"/>
</dbReference>